<evidence type="ECO:0000259" key="13">
    <source>
        <dbReference type="Pfam" id="PF02771"/>
    </source>
</evidence>
<dbReference type="InterPro" id="IPR025878">
    <property type="entry name" value="Acyl-CoA_dh-like_C_dom"/>
</dbReference>
<dbReference type="SUPFAM" id="SSF56645">
    <property type="entry name" value="Acyl-CoA dehydrogenase NM domain-like"/>
    <property type="match status" value="1"/>
</dbReference>
<evidence type="ECO:0000256" key="7">
    <source>
        <dbReference type="ARBA" id="ARBA00058683"/>
    </source>
</evidence>
<dbReference type="Gene3D" id="1.10.540.10">
    <property type="entry name" value="Acyl-CoA dehydrogenase/oxidase, N-terminal domain"/>
    <property type="match status" value="1"/>
</dbReference>
<dbReference type="InterPro" id="IPR052166">
    <property type="entry name" value="Diverse_Acyl-CoA_DH"/>
</dbReference>
<comment type="similarity">
    <text evidence="2 10">Belongs to the acyl-CoA dehydrogenase family.</text>
</comment>
<evidence type="ECO:0000259" key="14">
    <source>
        <dbReference type="Pfam" id="PF12806"/>
    </source>
</evidence>
<evidence type="ECO:0000256" key="4">
    <source>
        <dbReference type="ARBA" id="ARBA00022827"/>
    </source>
</evidence>
<gene>
    <name evidence="15" type="ORF">GQE99_20705</name>
</gene>
<keyword evidence="5 10" id="KW-0560">Oxidoreductase</keyword>
<dbReference type="AlphaFoldDB" id="A0A845M8D0"/>
<reference evidence="15 16" key="1">
    <citation type="submission" date="2019-12" db="EMBL/GenBank/DDBJ databases">
        <title>Maritimibacter sp. nov. sp. isolated from sea sand.</title>
        <authorList>
            <person name="Kim J."/>
            <person name="Jeong S.E."/>
            <person name="Jung H.S."/>
            <person name="Jeon C.O."/>
        </authorList>
    </citation>
    <scope>NUCLEOTIDE SEQUENCE [LARGE SCALE GENOMIC DNA]</scope>
    <source>
        <strain evidence="15 16">DP07</strain>
    </source>
</reference>
<dbReference type="EC" id="1.3.99.41" evidence="8"/>
<keyword evidence="16" id="KW-1185">Reference proteome</keyword>
<dbReference type="Proteomes" id="UP000467322">
    <property type="component" value="Unassembled WGS sequence"/>
</dbReference>
<dbReference type="InterPro" id="IPR046373">
    <property type="entry name" value="Acyl-CoA_Oxase/DH_mid-dom_sf"/>
</dbReference>
<evidence type="ECO:0000256" key="8">
    <source>
        <dbReference type="ARBA" id="ARBA00066694"/>
    </source>
</evidence>
<name>A0A845M8D0_9RHOB</name>
<dbReference type="RefSeq" id="WP_161353836.1">
    <property type="nucleotide sequence ID" value="NZ_WTUX01000068.1"/>
</dbReference>
<evidence type="ECO:0000256" key="2">
    <source>
        <dbReference type="ARBA" id="ARBA00009347"/>
    </source>
</evidence>
<evidence type="ECO:0000313" key="16">
    <source>
        <dbReference type="Proteomes" id="UP000467322"/>
    </source>
</evidence>
<evidence type="ECO:0000256" key="1">
    <source>
        <dbReference type="ARBA" id="ARBA00001974"/>
    </source>
</evidence>
<sequence length="594" mass="63245">MTYTAPLQDMRFVLRKLCDLDAISQLPGLEEATPDMVDAILEEAAKYAGLELSPLSRSGDLAGLGFEDRRVTMPEGWKTVYDMLVEMGWNSPSASPEYGGMGLPFVVNACIQEMFHGANMAFQLCPMLTQGAIEALECYASDTLKETYLPKLVSGEWTGTMNLTEPQAGSDLAAIRSKAVPEGDCYRISGQKIFITYGEHDLTDNIIHLVLARLPDAPAGVKGISLFVVPKVMPDGAPNDVHCVSIEHKLGIHASPTCTLSFGDSGGAVGYLVGEVNRGLEYMFAMMNNARLNVGIQGIGVAEHACQDAAAYAADRRQGKVDGVEGSAAIIHHPDVRRMLGIMKSRTEAARILAYRAAAALDFAHRAVDPEARDRAQRRVDLLIPVVKGCSTEMSIQTASLGIQVHGGMGYIEETGVAQHLRDARITTIYEGTTGIQALDLTGRKILRDRGAAVQEIIDDMRLSAAELACESSPHGDWTLLSRSVSHAADTVETATRWLLDAGKETAHTQAASAMNVLELFGLSLGAWALGDAALAAAGEPAAGGQSDHAGAKIRLAEFYAQQVFPEALARLSAATDGASSVLALAPSDLHSVA</sequence>
<organism evidence="15 16">
    <name type="scientific">Maritimibacter harenae</name>
    <dbReference type="NCBI Taxonomy" id="2606218"/>
    <lineage>
        <taxon>Bacteria</taxon>
        <taxon>Pseudomonadati</taxon>
        <taxon>Pseudomonadota</taxon>
        <taxon>Alphaproteobacteria</taxon>
        <taxon>Rhodobacterales</taxon>
        <taxon>Roseobacteraceae</taxon>
        <taxon>Maritimibacter</taxon>
    </lineage>
</organism>
<evidence type="ECO:0000259" key="12">
    <source>
        <dbReference type="Pfam" id="PF02770"/>
    </source>
</evidence>
<evidence type="ECO:0000256" key="10">
    <source>
        <dbReference type="RuleBase" id="RU362125"/>
    </source>
</evidence>
<comment type="cofactor">
    <cofactor evidence="1 10">
        <name>FAD</name>
        <dbReference type="ChEBI" id="CHEBI:57692"/>
    </cofactor>
</comment>
<feature type="domain" description="Acyl-CoA dehydrogenase/oxidase C-terminal" evidence="11">
    <location>
        <begin position="277"/>
        <end position="441"/>
    </location>
</feature>
<proteinExistence type="inferred from homology"/>
<evidence type="ECO:0000256" key="6">
    <source>
        <dbReference type="ARBA" id="ARBA00051388"/>
    </source>
</evidence>
<dbReference type="InterPro" id="IPR036250">
    <property type="entry name" value="AcylCo_DH-like_C"/>
</dbReference>
<evidence type="ECO:0000259" key="11">
    <source>
        <dbReference type="Pfam" id="PF00441"/>
    </source>
</evidence>
<dbReference type="InterPro" id="IPR009075">
    <property type="entry name" value="AcylCo_DH/oxidase_C"/>
</dbReference>
<dbReference type="SUPFAM" id="SSF47203">
    <property type="entry name" value="Acyl-CoA dehydrogenase C-terminal domain-like"/>
    <property type="match status" value="1"/>
</dbReference>
<dbReference type="PANTHER" id="PTHR42803">
    <property type="entry name" value="ACYL-COA DEHYDROGENASE"/>
    <property type="match status" value="1"/>
</dbReference>
<dbReference type="Pfam" id="PF02771">
    <property type="entry name" value="Acyl-CoA_dh_N"/>
    <property type="match status" value="1"/>
</dbReference>
<dbReference type="Gene3D" id="1.20.140.10">
    <property type="entry name" value="Butyryl-CoA Dehydrogenase, subunit A, domain 3"/>
    <property type="match status" value="1"/>
</dbReference>
<dbReference type="Pfam" id="PF02770">
    <property type="entry name" value="Acyl-CoA_dh_M"/>
    <property type="match status" value="1"/>
</dbReference>
<dbReference type="GO" id="GO:0050660">
    <property type="term" value="F:flavin adenine dinucleotide binding"/>
    <property type="evidence" value="ECO:0007669"/>
    <property type="project" value="InterPro"/>
</dbReference>
<dbReference type="Pfam" id="PF12806">
    <property type="entry name" value="Acyl-CoA_dh_C"/>
    <property type="match status" value="1"/>
</dbReference>
<comment type="function">
    <text evidence="7">Involved in the assimilation of dimethylsulphoniopropionate (DMSP), an important compound in the fixation of carbon in marine phytoplankton, by mediating the conversion of 3-(methylthio)propanoyl-CoA (MMPA-CoA) to 3-(methylthio)acryloyl-CoA (MTA-CoA).</text>
</comment>
<feature type="domain" description="Acyl-CoA dehydrogenase/oxidase N-terminal" evidence="13">
    <location>
        <begin position="72"/>
        <end position="156"/>
    </location>
</feature>
<dbReference type="Pfam" id="PF00441">
    <property type="entry name" value="Acyl-CoA_dh_1"/>
    <property type="match status" value="1"/>
</dbReference>
<comment type="catalytic activity">
    <reaction evidence="6">
        <text>3-(methylsulfanyl)propanoyl-CoA + oxidized [electron-transfer flavoprotein] + H(+) = 3-(methylsulfanyl)acryloyl-CoA + reduced [electron-transfer flavoprotein]</text>
        <dbReference type="Rhea" id="RHEA:52612"/>
        <dbReference type="Rhea" id="RHEA-COMP:10685"/>
        <dbReference type="Rhea" id="RHEA-COMP:10686"/>
        <dbReference type="ChEBI" id="CHEBI:15378"/>
        <dbReference type="ChEBI" id="CHEBI:57692"/>
        <dbReference type="ChEBI" id="CHEBI:58307"/>
        <dbReference type="ChEBI" id="CHEBI:82815"/>
        <dbReference type="ChEBI" id="CHEBI:84994"/>
        <dbReference type="EC" id="1.3.99.41"/>
    </reaction>
    <physiologicalReaction direction="left-to-right" evidence="6">
        <dbReference type="Rhea" id="RHEA:52613"/>
    </physiologicalReaction>
</comment>
<protein>
    <recommendedName>
        <fullName evidence="9">3-methylmercaptopropionyl-CoA dehydrogenase</fullName>
        <ecNumber evidence="8">1.3.99.41</ecNumber>
    </recommendedName>
</protein>
<dbReference type="FunFam" id="2.40.110.10:FF:000031">
    <property type="entry name" value="Acyl-CoA dehydrogenase, putative"/>
    <property type="match status" value="1"/>
</dbReference>
<evidence type="ECO:0000256" key="9">
    <source>
        <dbReference type="ARBA" id="ARBA00069043"/>
    </source>
</evidence>
<evidence type="ECO:0000313" key="15">
    <source>
        <dbReference type="EMBL" id="MZR15439.1"/>
    </source>
</evidence>
<dbReference type="InterPro" id="IPR006091">
    <property type="entry name" value="Acyl-CoA_Oxase/DH_mid-dom"/>
</dbReference>
<dbReference type="Gene3D" id="2.40.110.10">
    <property type="entry name" value="Butyryl-CoA Dehydrogenase, subunit A, domain 2"/>
    <property type="match status" value="1"/>
</dbReference>
<evidence type="ECO:0000256" key="3">
    <source>
        <dbReference type="ARBA" id="ARBA00022630"/>
    </source>
</evidence>
<accession>A0A845M8D0</accession>
<comment type="caution">
    <text evidence="15">The sequence shown here is derived from an EMBL/GenBank/DDBJ whole genome shotgun (WGS) entry which is preliminary data.</text>
</comment>
<keyword evidence="3 10" id="KW-0285">Flavoprotein</keyword>
<keyword evidence="4 10" id="KW-0274">FAD</keyword>
<dbReference type="InterPro" id="IPR009100">
    <property type="entry name" value="AcylCoA_DH/oxidase_NM_dom_sf"/>
</dbReference>
<dbReference type="InterPro" id="IPR037069">
    <property type="entry name" value="AcylCoA_DH/ox_N_sf"/>
</dbReference>
<dbReference type="PANTHER" id="PTHR42803:SF1">
    <property type="entry name" value="BROAD-SPECIFICITY LINEAR ACYL-COA DEHYDROGENASE FADE5"/>
    <property type="match status" value="1"/>
</dbReference>
<feature type="domain" description="Acyl-CoA oxidase/dehydrogenase middle" evidence="12">
    <location>
        <begin position="161"/>
        <end position="264"/>
    </location>
</feature>
<dbReference type="InterPro" id="IPR013786">
    <property type="entry name" value="AcylCoA_DH/ox_N"/>
</dbReference>
<dbReference type="GO" id="GO:0016627">
    <property type="term" value="F:oxidoreductase activity, acting on the CH-CH group of donors"/>
    <property type="evidence" value="ECO:0007669"/>
    <property type="project" value="InterPro"/>
</dbReference>
<dbReference type="EMBL" id="WTUX01000068">
    <property type="protein sequence ID" value="MZR15439.1"/>
    <property type="molecule type" value="Genomic_DNA"/>
</dbReference>
<feature type="domain" description="Acetyl-CoA dehydrogenase-like C-terminal" evidence="14">
    <location>
        <begin position="481"/>
        <end position="585"/>
    </location>
</feature>
<evidence type="ECO:0000256" key="5">
    <source>
        <dbReference type="ARBA" id="ARBA00023002"/>
    </source>
</evidence>